<feature type="domain" description="WW" evidence="5">
    <location>
        <begin position="720"/>
        <end position="747"/>
    </location>
</feature>
<dbReference type="PROSITE" id="PS50020">
    <property type="entry name" value="WW_DOMAIN_2"/>
    <property type="match status" value="1"/>
</dbReference>
<dbReference type="InterPro" id="IPR036770">
    <property type="entry name" value="Ankyrin_rpt-contain_sf"/>
</dbReference>
<feature type="non-terminal residue" evidence="6">
    <location>
        <position position="1"/>
    </location>
</feature>
<protein>
    <recommendedName>
        <fullName evidence="5">WW domain-containing protein</fullName>
    </recommendedName>
</protein>
<sequence length="1023" mass="112167">EVPGRVHEFDDAIDLLAYQPQVGLGQIGNCLLQYTTEQFIAAFAWVNNARRNNGGRGRQGVPLQRPSLSQQGIELAPPLVPSSGRSIMGGYYLRSVHVSQCNGFEWFERAVSVVLEEQQSIDHPAHLRAERAEGGPKSARPVSLVIATVAAGFLALQSLSLRREEAGLSRISTTINKQQDAVAEWLRRSTRNRLGLSHTGSSPVGVALPFAQAILTLRRDNPFGQPKALDRGKGQNWLKSNSDFGMKTSPKGEAEKRSCMRTSSAFRTQSYFPPWARSPGGIELRLQHPVELGRLGRHNDDRESRAPPWPPLGWQSKRLFDSLGNNTCLASEEEADGRWGFGKSALARLPKAPEEERISETLPKPLKKTTGEWSQRSAVARLLPRRLGRAAPRLHHQRSSSTSDHEGRRNSSSRTDMTRAAEGFPRQSKILPRCNAGNANTPPGPSTITVALDYGTRLCTRDDNGNTVLMFAARLNHLDVARMCLLDYNAHNDPHPEYGDTCLQIAVGYGNVDIVRFILEVAEISGADHIIVNQKDASGQSPLMLAARCGSTALCELIVAHGGIFGAVDDFGSNCLHFAAGSSEFECLGYLLDLGGEDYIDFANNSGESPLFVAVKAKAYECTKVLLMSGALITSDVLELASRYRDLGFTDLLLNYLESSGSSIEEGYTTGQSNLTDDGNQSKRVSSYETSKNLCSPIAVERSICQPAEGAVFCHDGVLWQIHYTSYGHAYYYNTVRKESTWQDPRCQTPPAIKPLNLRSGNAKRVLLPQRLPSRLRTEQKKKREISWLETMRKKTDTSLRANKWTQPRKESSDKNQSQVRASTAVSQTSGSKHVTTTASSVSAPMELRSPLVEKGNLFSNSMRDRTSEQLSRTKSRTQSVDADTSLGKENSELLSGKSLSAKKVGGSTIVSQLLSQTCVDSEDALTSEKRDGFKSYPSWSKSDDTSRSDSEITTALLSVKSSCSKPSSLPTDNKMTALLNELKSSRFKSGKALTDDKSALLSELKSSQSKSGNVPTDDRRLC</sequence>
<organism evidence="6 7">
    <name type="scientific">Thalassiosira oceanica</name>
    <name type="common">Marine diatom</name>
    <dbReference type="NCBI Taxonomy" id="159749"/>
    <lineage>
        <taxon>Eukaryota</taxon>
        <taxon>Sar</taxon>
        <taxon>Stramenopiles</taxon>
        <taxon>Ochrophyta</taxon>
        <taxon>Bacillariophyta</taxon>
        <taxon>Coscinodiscophyceae</taxon>
        <taxon>Thalassiosirophycidae</taxon>
        <taxon>Thalassiosirales</taxon>
        <taxon>Thalassiosiraceae</taxon>
        <taxon>Thalassiosira</taxon>
    </lineage>
</organism>
<comment type="caution">
    <text evidence="6">The sequence shown here is derived from an EMBL/GenBank/DDBJ whole genome shotgun (WGS) entry which is preliminary data.</text>
</comment>
<reference evidence="6 7" key="1">
    <citation type="journal article" date="2012" name="Genome Biol.">
        <title>Genome and low-iron response of an oceanic diatom adapted to chronic iron limitation.</title>
        <authorList>
            <person name="Lommer M."/>
            <person name="Specht M."/>
            <person name="Roy A.S."/>
            <person name="Kraemer L."/>
            <person name="Andreson R."/>
            <person name="Gutowska M.A."/>
            <person name="Wolf J."/>
            <person name="Bergner S.V."/>
            <person name="Schilhabel M.B."/>
            <person name="Klostermeier U.C."/>
            <person name="Beiko R.G."/>
            <person name="Rosenstiel P."/>
            <person name="Hippler M."/>
            <person name="Laroche J."/>
        </authorList>
    </citation>
    <scope>NUCLEOTIDE SEQUENCE [LARGE SCALE GENOMIC DNA]</scope>
    <source>
        <strain evidence="6 7">CCMP1005</strain>
    </source>
</reference>
<dbReference type="InterPro" id="IPR036020">
    <property type="entry name" value="WW_dom_sf"/>
</dbReference>
<dbReference type="eggNOG" id="KOG4177">
    <property type="taxonomic scope" value="Eukaryota"/>
</dbReference>
<keyword evidence="1" id="KW-0677">Repeat</keyword>
<evidence type="ECO:0000256" key="3">
    <source>
        <dbReference type="PROSITE-ProRule" id="PRU00023"/>
    </source>
</evidence>
<feature type="region of interest" description="Disordered" evidence="4">
    <location>
        <begin position="769"/>
        <end position="889"/>
    </location>
</feature>
<dbReference type="InterPro" id="IPR001202">
    <property type="entry name" value="WW_dom"/>
</dbReference>
<feature type="region of interest" description="Disordered" evidence="4">
    <location>
        <begin position="350"/>
        <end position="443"/>
    </location>
</feature>
<dbReference type="OrthoDB" id="1668162at2759"/>
<keyword evidence="2 3" id="KW-0040">ANK repeat</keyword>
<dbReference type="SUPFAM" id="SSF48403">
    <property type="entry name" value="Ankyrin repeat"/>
    <property type="match status" value="1"/>
</dbReference>
<proteinExistence type="predicted"/>
<dbReference type="InterPro" id="IPR002110">
    <property type="entry name" value="Ankyrin_rpt"/>
</dbReference>
<dbReference type="Pfam" id="PF12796">
    <property type="entry name" value="Ank_2"/>
    <property type="match status" value="2"/>
</dbReference>
<evidence type="ECO:0000259" key="5">
    <source>
        <dbReference type="PROSITE" id="PS50020"/>
    </source>
</evidence>
<evidence type="ECO:0000256" key="2">
    <source>
        <dbReference type="ARBA" id="ARBA00023043"/>
    </source>
</evidence>
<dbReference type="PROSITE" id="PS01159">
    <property type="entry name" value="WW_DOMAIN_1"/>
    <property type="match status" value="1"/>
</dbReference>
<dbReference type="Gene3D" id="1.25.40.20">
    <property type="entry name" value="Ankyrin repeat-containing domain"/>
    <property type="match status" value="1"/>
</dbReference>
<feature type="region of interest" description="Disordered" evidence="4">
    <location>
        <begin position="927"/>
        <end position="948"/>
    </location>
</feature>
<dbReference type="PANTHER" id="PTHR24198">
    <property type="entry name" value="ANKYRIN REPEAT AND PROTEIN KINASE DOMAIN-CONTAINING PROTEIN"/>
    <property type="match status" value="1"/>
</dbReference>
<dbReference type="EMBL" id="AGNL01050609">
    <property type="protein sequence ID" value="EJK43802.1"/>
    <property type="molecule type" value="Genomic_DNA"/>
</dbReference>
<keyword evidence="7" id="KW-1185">Reference proteome</keyword>
<dbReference type="Proteomes" id="UP000266841">
    <property type="component" value="Unassembled WGS sequence"/>
</dbReference>
<dbReference type="PROSITE" id="PS50088">
    <property type="entry name" value="ANK_REPEAT"/>
    <property type="match status" value="1"/>
</dbReference>
<dbReference type="Gene3D" id="2.20.70.10">
    <property type="match status" value="1"/>
</dbReference>
<evidence type="ECO:0000256" key="4">
    <source>
        <dbReference type="SAM" id="MobiDB-lite"/>
    </source>
</evidence>
<dbReference type="AlphaFoldDB" id="K0RBE8"/>
<dbReference type="SMART" id="SM00248">
    <property type="entry name" value="ANK"/>
    <property type="match status" value="5"/>
</dbReference>
<evidence type="ECO:0000256" key="1">
    <source>
        <dbReference type="ARBA" id="ARBA00022737"/>
    </source>
</evidence>
<gene>
    <name evidence="6" type="ORF">THAOC_37716</name>
</gene>
<feature type="compositionally biased region" description="Basic and acidic residues" evidence="4">
    <location>
        <begin position="785"/>
        <end position="798"/>
    </location>
</feature>
<name>K0RBE8_THAOC</name>
<dbReference type="PANTHER" id="PTHR24198:SF165">
    <property type="entry name" value="ANKYRIN REPEAT-CONTAINING PROTEIN-RELATED"/>
    <property type="match status" value="1"/>
</dbReference>
<evidence type="ECO:0000313" key="6">
    <source>
        <dbReference type="EMBL" id="EJK43802.1"/>
    </source>
</evidence>
<feature type="region of interest" description="Disordered" evidence="4">
    <location>
        <begin position="225"/>
        <end position="259"/>
    </location>
</feature>
<dbReference type="CDD" id="cd00201">
    <property type="entry name" value="WW"/>
    <property type="match status" value="1"/>
</dbReference>
<feature type="compositionally biased region" description="Polar residues" evidence="4">
    <location>
        <begin position="815"/>
        <end position="843"/>
    </location>
</feature>
<evidence type="ECO:0000313" key="7">
    <source>
        <dbReference type="Proteomes" id="UP000266841"/>
    </source>
</evidence>
<feature type="region of interest" description="Disordered" evidence="4">
    <location>
        <begin position="1003"/>
        <end position="1023"/>
    </location>
</feature>
<accession>K0RBE8</accession>
<feature type="compositionally biased region" description="Polar residues" evidence="4">
    <location>
        <begin position="869"/>
        <end position="883"/>
    </location>
</feature>
<feature type="compositionally biased region" description="Basic residues" evidence="4">
    <location>
        <begin position="383"/>
        <end position="398"/>
    </location>
</feature>
<feature type="repeat" description="ANK" evidence="3">
    <location>
        <begin position="538"/>
        <end position="570"/>
    </location>
</feature>
<feature type="compositionally biased region" description="Low complexity" evidence="4">
    <location>
        <begin position="1003"/>
        <end position="1012"/>
    </location>
</feature>
<dbReference type="SUPFAM" id="SSF51045">
    <property type="entry name" value="WW domain"/>
    <property type="match status" value="1"/>
</dbReference>